<dbReference type="Proteomes" id="UP001379949">
    <property type="component" value="Unassembled WGS sequence"/>
</dbReference>
<proteinExistence type="predicted"/>
<organism evidence="2 3">
    <name type="scientific">Marinomonas arenicola</name>
    <dbReference type="NCBI Taxonomy" id="569601"/>
    <lineage>
        <taxon>Bacteria</taxon>
        <taxon>Pseudomonadati</taxon>
        <taxon>Pseudomonadota</taxon>
        <taxon>Gammaproteobacteria</taxon>
        <taxon>Oceanospirillales</taxon>
        <taxon>Oceanospirillaceae</taxon>
        <taxon>Marinomonas</taxon>
    </lineage>
</organism>
<dbReference type="InterPro" id="IPR016040">
    <property type="entry name" value="NAD(P)-bd_dom"/>
</dbReference>
<dbReference type="Gene3D" id="3.40.50.720">
    <property type="entry name" value="NAD(P)-binding Rossmann-like Domain"/>
    <property type="match status" value="1"/>
</dbReference>
<keyword evidence="3" id="KW-1185">Reference proteome</keyword>
<accession>A0ABU9G8C2</accession>
<evidence type="ECO:0000259" key="1">
    <source>
        <dbReference type="Pfam" id="PF13460"/>
    </source>
</evidence>
<comment type="caution">
    <text evidence="2">The sequence shown here is derived from an EMBL/GenBank/DDBJ whole genome shotgun (WGS) entry which is preliminary data.</text>
</comment>
<dbReference type="EMBL" id="JBAKAR010000019">
    <property type="protein sequence ID" value="MEL0614739.1"/>
    <property type="molecule type" value="Genomic_DNA"/>
</dbReference>
<feature type="domain" description="NAD(P)-binding" evidence="1">
    <location>
        <begin position="9"/>
        <end position="121"/>
    </location>
</feature>
<evidence type="ECO:0000313" key="3">
    <source>
        <dbReference type="Proteomes" id="UP001379949"/>
    </source>
</evidence>
<dbReference type="InterPro" id="IPR036291">
    <property type="entry name" value="NAD(P)-bd_dom_sf"/>
</dbReference>
<gene>
    <name evidence="2" type="ORF">V6242_16420</name>
</gene>
<dbReference type="RefSeq" id="WP_341568031.1">
    <property type="nucleotide sequence ID" value="NZ_JBAKAR010000019.1"/>
</dbReference>
<evidence type="ECO:0000313" key="2">
    <source>
        <dbReference type="EMBL" id="MEL0614739.1"/>
    </source>
</evidence>
<reference evidence="2 3" key="1">
    <citation type="submission" date="2024-02" db="EMBL/GenBank/DDBJ databases">
        <title>Bacteria isolated from the canopy kelp, Nereocystis luetkeana.</title>
        <authorList>
            <person name="Pfister C.A."/>
            <person name="Younker I.T."/>
            <person name="Light S.H."/>
        </authorList>
    </citation>
    <scope>NUCLEOTIDE SEQUENCE [LARGE SCALE GENOMIC DNA]</scope>
    <source>
        <strain evidence="2 3">TI.4.07</strain>
    </source>
</reference>
<dbReference type="Pfam" id="PF13460">
    <property type="entry name" value="NAD_binding_10"/>
    <property type="match status" value="1"/>
</dbReference>
<protein>
    <submittedName>
        <fullName evidence="2">NAD(P)H-binding protein</fullName>
    </submittedName>
</protein>
<dbReference type="PANTHER" id="PTHR14097">
    <property type="entry name" value="OXIDOREDUCTASE HTATIP2"/>
    <property type="match status" value="1"/>
</dbReference>
<name>A0ABU9G8C2_9GAMM</name>
<dbReference type="SUPFAM" id="SSF51735">
    <property type="entry name" value="NAD(P)-binding Rossmann-fold domains"/>
    <property type="match status" value="1"/>
</dbReference>
<dbReference type="PANTHER" id="PTHR14097:SF7">
    <property type="entry name" value="OXIDOREDUCTASE HTATIP2"/>
    <property type="match status" value="1"/>
</dbReference>
<sequence>MGKTAVVIGATGLVGRALVDQLVGIEALTKVVTLTRRPAHHDAEKVENQVVDFDRLEDYADYFTADMLFSCLGTTLKQAGSIQAQRKVDLDYQLKAAKLALKQGVSHYLLVSSSGANANSRNAYLCMKGELEDRIKALPFPRTSLFQPSLLLGARADFRFGEVLASLLFPVLLVLPWLRRYRPIKGTEVAIKMAQVSQSDGNGLAVFALQDVFVE</sequence>